<protein>
    <recommendedName>
        <fullName evidence="2">Antitoxin</fullName>
    </recommendedName>
</protein>
<dbReference type="RefSeq" id="WP_078924339.1">
    <property type="nucleotide sequence ID" value="NZ_FUYB01000039.1"/>
</dbReference>
<comment type="function">
    <text evidence="2">Antitoxin component of a type II toxin-antitoxin (TA) system.</text>
</comment>
<keyword evidence="4" id="KW-1185">Reference proteome</keyword>
<dbReference type="Pfam" id="PF02604">
    <property type="entry name" value="PhdYeFM_antitox"/>
    <property type="match status" value="1"/>
</dbReference>
<dbReference type="AlphaFoldDB" id="A0A1T4Y532"/>
<accession>A0A1T4Y532</accession>
<comment type="similarity">
    <text evidence="1 2">Belongs to the phD/YefM antitoxin family.</text>
</comment>
<dbReference type="SUPFAM" id="SSF143120">
    <property type="entry name" value="YefM-like"/>
    <property type="match status" value="1"/>
</dbReference>
<dbReference type="EMBL" id="FUYB01000039">
    <property type="protein sequence ID" value="SKA96879.1"/>
    <property type="molecule type" value="Genomic_DNA"/>
</dbReference>
<sequence length="81" mass="8932">MIAIQSNEVKTRFAEVLRKVESGQEVGITRHGKLVAKLLPYGAEGSDASNKKLAIQQLKAFRKKKLALGETIADLRAEGRR</sequence>
<proteinExistence type="inferred from homology"/>
<name>A0A1T4Y532_9GAMM</name>
<evidence type="ECO:0000256" key="2">
    <source>
        <dbReference type="RuleBase" id="RU362080"/>
    </source>
</evidence>
<dbReference type="Proteomes" id="UP000190460">
    <property type="component" value="Unassembled WGS sequence"/>
</dbReference>
<reference evidence="3 4" key="1">
    <citation type="submission" date="2017-02" db="EMBL/GenBank/DDBJ databases">
        <authorList>
            <person name="Peterson S.W."/>
        </authorList>
    </citation>
    <scope>NUCLEOTIDE SEQUENCE [LARGE SCALE GENOMIC DNA]</scope>
    <source>
        <strain evidence="3 4">ATCC 49788</strain>
    </source>
</reference>
<dbReference type="InterPro" id="IPR036165">
    <property type="entry name" value="YefM-like_sf"/>
</dbReference>
<dbReference type="NCBIfam" id="TIGR01552">
    <property type="entry name" value="phd_fam"/>
    <property type="match status" value="1"/>
</dbReference>
<dbReference type="OrthoDB" id="9800503at2"/>
<evidence type="ECO:0000313" key="4">
    <source>
        <dbReference type="Proteomes" id="UP000190460"/>
    </source>
</evidence>
<organism evidence="3 4">
    <name type="scientific">Thiothrix eikelboomii</name>
    <dbReference type="NCBI Taxonomy" id="92487"/>
    <lineage>
        <taxon>Bacteria</taxon>
        <taxon>Pseudomonadati</taxon>
        <taxon>Pseudomonadota</taxon>
        <taxon>Gammaproteobacteria</taxon>
        <taxon>Thiotrichales</taxon>
        <taxon>Thiotrichaceae</taxon>
        <taxon>Thiothrix</taxon>
    </lineage>
</organism>
<evidence type="ECO:0000256" key="1">
    <source>
        <dbReference type="ARBA" id="ARBA00009981"/>
    </source>
</evidence>
<dbReference type="Gene3D" id="3.40.1620.10">
    <property type="entry name" value="YefM-like domain"/>
    <property type="match status" value="1"/>
</dbReference>
<gene>
    <name evidence="3" type="ORF">SAMN02745130_03934</name>
</gene>
<dbReference type="InterPro" id="IPR006442">
    <property type="entry name" value="Antitoxin_Phd/YefM"/>
</dbReference>
<evidence type="ECO:0000313" key="3">
    <source>
        <dbReference type="EMBL" id="SKA96879.1"/>
    </source>
</evidence>
<dbReference type="STRING" id="92487.SAMN02745130_03934"/>